<evidence type="ECO:0008006" key="2">
    <source>
        <dbReference type="Google" id="ProtNLM"/>
    </source>
</evidence>
<reference evidence="1" key="1">
    <citation type="submission" date="2020-09" db="EMBL/GenBank/DDBJ databases">
        <authorList>
            <person name="Palma L."/>
            <person name="Caballero P."/>
            <person name="Berry C."/>
            <person name="Del Valle E."/>
        </authorList>
    </citation>
    <scope>NUCLEOTIDE SEQUENCE</scope>
    <source>
        <strain evidence="1">M</strain>
    </source>
</reference>
<organism evidence="1">
    <name type="scientific">Xenorhabdus szentirmaii</name>
    <dbReference type="NCBI Taxonomy" id="290112"/>
    <lineage>
        <taxon>Bacteria</taxon>
        <taxon>Pseudomonadati</taxon>
        <taxon>Pseudomonadota</taxon>
        <taxon>Gammaproteobacteria</taxon>
        <taxon>Enterobacterales</taxon>
        <taxon>Morganellaceae</taxon>
        <taxon>Xenorhabdus</taxon>
    </lineage>
</organism>
<comment type="caution">
    <text evidence="1">The sequence shown here is derived from an EMBL/GenBank/DDBJ whole genome shotgun (WGS) entry which is preliminary data.</text>
</comment>
<sequence length="53" mass="6226">MINEYYSRTLHSTKPQLTQPMLERASDAGVPCRWVTADAVYGQDRLHKRHLKR</sequence>
<protein>
    <recommendedName>
        <fullName evidence="2">Transposase</fullName>
    </recommendedName>
</protein>
<dbReference type="GeneID" id="97126974"/>
<proteinExistence type="predicted"/>
<dbReference type="AlphaFoldDB" id="A0AAW3YUI3"/>
<evidence type="ECO:0000313" key="1">
    <source>
        <dbReference type="EMBL" id="MBD2801862.1"/>
    </source>
</evidence>
<dbReference type="EMBL" id="JACXBF010000402">
    <property type="protein sequence ID" value="MBD2801862.1"/>
    <property type="molecule type" value="Genomic_DNA"/>
</dbReference>
<gene>
    <name evidence="1" type="ORF">ID854_15785</name>
</gene>
<dbReference type="Proteomes" id="UP001193920">
    <property type="component" value="Unassembled WGS sequence"/>
</dbReference>
<reference evidence="1" key="2">
    <citation type="journal article" date="2024" name="Toxins">
        <title>Genome Sequence Analysis of Native Xenorhabdus Strains Isolated from Entomopathogenic Nematodes in Argentina.</title>
        <authorList>
            <person name="Palma L."/>
            <person name="Frizzo L."/>
            <person name="Kaiser S."/>
            <person name="Berry C."/>
            <person name="Caballero P."/>
            <person name="Bode H.B."/>
            <person name="Del Valle E.E."/>
        </authorList>
    </citation>
    <scope>NUCLEOTIDE SEQUENCE</scope>
    <source>
        <strain evidence="1">M</strain>
    </source>
</reference>
<accession>A0AAW3YUI3</accession>
<name>A0AAW3YUI3_9GAMM</name>
<dbReference type="RefSeq" id="WP_141557245.1">
    <property type="nucleotide sequence ID" value="NZ_CAWNPE010000001.1"/>
</dbReference>